<dbReference type="EMBL" id="JANTQA010000075">
    <property type="protein sequence ID" value="KAJ3424120.1"/>
    <property type="molecule type" value="Genomic_DNA"/>
</dbReference>
<dbReference type="PANTHER" id="PTHR43294">
    <property type="entry name" value="SODIUM/POTASSIUM-TRANSPORTING ATPASE SUBUNIT ALPHA"/>
    <property type="match status" value="1"/>
</dbReference>
<dbReference type="GO" id="GO:0000166">
    <property type="term" value="F:nucleotide binding"/>
    <property type="evidence" value="ECO:0007669"/>
    <property type="project" value="InterPro"/>
</dbReference>
<evidence type="ECO:0000313" key="6">
    <source>
        <dbReference type="Proteomes" id="UP001146793"/>
    </source>
</evidence>
<dbReference type="Gene3D" id="3.40.1110.10">
    <property type="entry name" value="Calcium-transporting ATPase, cytoplasmic domain N"/>
    <property type="match status" value="1"/>
</dbReference>
<evidence type="ECO:0000259" key="4">
    <source>
        <dbReference type="Pfam" id="PF00122"/>
    </source>
</evidence>
<dbReference type="Gene3D" id="1.20.1110.10">
    <property type="entry name" value="Calcium-transporting ATPase, transmembrane domain"/>
    <property type="match status" value="1"/>
</dbReference>
<dbReference type="Pfam" id="PF13246">
    <property type="entry name" value="Cation_ATPase"/>
    <property type="match status" value="2"/>
</dbReference>
<evidence type="ECO:0000256" key="2">
    <source>
        <dbReference type="ARBA" id="ARBA00022475"/>
    </source>
</evidence>
<evidence type="ECO:0000313" key="5">
    <source>
        <dbReference type="EMBL" id="KAJ3424120.1"/>
    </source>
</evidence>
<dbReference type="SUPFAM" id="SSF81660">
    <property type="entry name" value="Metal cation-transporting ATPase, ATP-binding domain N"/>
    <property type="match status" value="2"/>
</dbReference>
<feature type="domain" description="P-type ATPase A" evidence="4">
    <location>
        <begin position="54"/>
        <end position="155"/>
    </location>
</feature>
<dbReference type="GO" id="GO:1902600">
    <property type="term" value="P:proton transmembrane transport"/>
    <property type="evidence" value="ECO:0007669"/>
    <property type="project" value="TreeGrafter"/>
</dbReference>
<dbReference type="AlphaFoldDB" id="A0AAV7Y7I7"/>
<dbReference type="InterPro" id="IPR036412">
    <property type="entry name" value="HAD-like_sf"/>
</dbReference>
<feature type="compositionally biased region" description="Basic and acidic residues" evidence="3">
    <location>
        <begin position="487"/>
        <end position="508"/>
    </location>
</feature>
<dbReference type="GO" id="GO:1990573">
    <property type="term" value="P:potassium ion import across plasma membrane"/>
    <property type="evidence" value="ECO:0007669"/>
    <property type="project" value="TreeGrafter"/>
</dbReference>
<dbReference type="GO" id="GO:0005391">
    <property type="term" value="F:P-type sodium:potassium-exchanging transporter activity"/>
    <property type="evidence" value="ECO:0007669"/>
    <property type="project" value="TreeGrafter"/>
</dbReference>
<evidence type="ECO:0000256" key="1">
    <source>
        <dbReference type="ARBA" id="ARBA00004651"/>
    </source>
</evidence>
<name>A0AAV7Y7I7_9EUKA</name>
<comment type="subcellular location">
    <subcellularLocation>
        <location evidence="1">Cell membrane</location>
        <topology evidence="1">Multi-pass membrane protein</topology>
    </subcellularLocation>
</comment>
<dbReference type="SUPFAM" id="SSF56784">
    <property type="entry name" value="HAD-like"/>
    <property type="match status" value="1"/>
</dbReference>
<dbReference type="GO" id="GO:0006883">
    <property type="term" value="P:intracellular sodium ion homeostasis"/>
    <property type="evidence" value="ECO:0007669"/>
    <property type="project" value="TreeGrafter"/>
</dbReference>
<dbReference type="GO" id="GO:0005886">
    <property type="term" value="C:plasma membrane"/>
    <property type="evidence" value="ECO:0007669"/>
    <property type="project" value="UniProtKB-SubCell"/>
</dbReference>
<keyword evidence="2" id="KW-1003">Cell membrane</keyword>
<dbReference type="InterPro" id="IPR023214">
    <property type="entry name" value="HAD_sf"/>
</dbReference>
<sequence length="788" mass="90393">MNSLCILSSSKILKELGVSQHYGHSTAKIFNLVFEFGTNKYSPGTPPFFKITNCVVTRNGSMAQIDSNDLVPGDIVHLYPGKKVPADIRLIQIKGGELIVDESIYFSQKTITSKTCGALKTKTSDISKLKNMAFTGSYILKGDAVGVVVNTGKRIQGYQLFQSHSTSANPFQQFINKYVILLSLVEMMASIAFIITQNQELELQTMTLKDLLNILIEFYLFTYLLNQFKIYEKLSKVVGQMQEKLANELIAVIKNPFVFQQFINFPRILITNFNRIFTQNSKHVSSIIIYSKYGQLQEFLVQGDDLNPKGKIVSKYNNLEMKTPCDCIPIREIGKICSICNQSNLFYGVDNERNEIYEAIGKPLESALLVLSEKILTPEKNLNKQKYILEKANQITFARNYWNKYYEKVKVLKYDKDRKKMSILVKPKNIEKEINAILKNQKITIPTTIISKNFNNEIEINYNEELNIEKNKIQQKEDVEEEEENEENGKKTENKEKKENKENKENKEKKKNKEKKENKENKEIENVENYYLFVKGTFKEILNCSDYILKDENEIINFNSELKKKFLSKGKELCQNGKSCLGFGYKIIKNNNIDFNKDYGMANDIKLEKKLIFIGFCGISDTLDEQMIENSLNELKNKGIKTIIVSSEEAETVSGMMKNIPMIKQFKQINSTQCKNKIKNNRDIINNDDEDGLIISEAYSQTKCEIVDYCHKQNLECCCIETSSTLMDSLQKADIKIVPATNGSDLAKSHSDIILINHSIRAIILSFICIYKSIYFTDKIENPTKIPD</sequence>
<keyword evidence="2" id="KW-0472">Membrane</keyword>
<dbReference type="InterPro" id="IPR059000">
    <property type="entry name" value="ATPase_P-type_domA"/>
</dbReference>
<protein>
    <submittedName>
        <fullName evidence="5">Sodium/potassium-transporting atpase subunit alpha</fullName>
    </submittedName>
</protein>
<dbReference type="Pfam" id="PF00122">
    <property type="entry name" value="E1-E2_ATPase"/>
    <property type="match status" value="1"/>
</dbReference>
<dbReference type="GO" id="GO:0036376">
    <property type="term" value="P:sodium ion export across plasma membrane"/>
    <property type="evidence" value="ECO:0007669"/>
    <property type="project" value="TreeGrafter"/>
</dbReference>
<organism evidence="5 6">
    <name type="scientific">Anaeramoeba flamelloides</name>
    <dbReference type="NCBI Taxonomy" id="1746091"/>
    <lineage>
        <taxon>Eukaryota</taxon>
        <taxon>Metamonada</taxon>
        <taxon>Anaeramoebidae</taxon>
        <taxon>Anaeramoeba</taxon>
    </lineage>
</organism>
<gene>
    <name evidence="5" type="ORF">M0812_29752</name>
</gene>
<dbReference type="InterPro" id="IPR023299">
    <property type="entry name" value="ATPase_P-typ_cyto_dom_N"/>
</dbReference>
<evidence type="ECO:0000256" key="3">
    <source>
        <dbReference type="SAM" id="MobiDB-lite"/>
    </source>
</evidence>
<dbReference type="PANTHER" id="PTHR43294:SF21">
    <property type="entry name" value="CATION TRANSPORTING ATPASE"/>
    <property type="match status" value="1"/>
</dbReference>
<accession>A0AAV7Y7I7</accession>
<proteinExistence type="predicted"/>
<dbReference type="SUPFAM" id="SSF81653">
    <property type="entry name" value="Calcium ATPase, transduction domain A"/>
    <property type="match status" value="1"/>
</dbReference>
<reference evidence="5" key="1">
    <citation type="submission" date="2022-08" db="EMBL/GenBank/DDBJ databases">
        <title>Novel sulphate-reducing endosymbionts in the free-living metamonad Anaeramoeba.</title>
        <authorList>
            <person name="Jerlstrom-Hultqvist J."/>
            <person name="Cepicka I."/>
            <person name="Gallot-Lavallee L."/>
            <person name="Salas-Leiva D."/>
            <person name="Curtis B.A."/>
            <person name="Zahonova K."/>
            <person name="Pipaliya S."/>
            <person name="Dacks J."/>
            <person name="Roger A.J."/>
        </authorList>
    </citation>
    <scope>NUCLEOTIDE SEQUENCE</scope>
    <source>
        <strain evidence="5">Busselton2</strain>
    </source>
</reference>
<dbReference type="Gene3D" id="3.40.50.1000">
    <property type="entry name" value="HAD superfamily/HAD-like"/>
    <property type="match status" value="1"/>
</dbReference>
<dbReference type="Proteomes" id="UP001146793">
    <property type="component" value="Unassembled WGS sequence"/>
</dbReference>
<dbReference type="InterPro" id="IPR008250">
    <property type="entry name" value="ATPase_P-typ_transduc_dom_A_sf"/>
</dbReference>
<feature type="region of interest" description="Disordered" evidence="3">
    <location>
        <begin position="473"/>
        <end position="519"/>
    </location>
</feature>
<comment type="caution">
    <text evidence="5">The sequence shown here is derived from an EMBL/GenBank/DDBJ whole genome shotgun (WGS) entry which is preliminary data.</text>
</comment>
<dbReference type="Gene3D" id="2.70.150.10">
    <property type="entry name" value="Calcium-transporting ATPase, cytoplasmic transduction domain A"/>
    <property type="match status" value="1"/>
</dbReference>
<dbReference type="GO" id="GO:0030007">
    <property type="term" value="P:intracellular potassium ion homeostasis"/>
    <property type="evidence" value="ECO:0007669"/>
    <property type="project" value="TreeGrafter"/>
</dbReference>
<dbReference type="InterPro" id="IPR050510">
    <property type="entry name" value="Cation_transp_ATPase_P-type"/>
</dbReference>